<dbReference type="Pfam" id="PF03372">
    <property type="entry name" value="Exo_endo_phos"/>
    <property type="match status" value="1"/>
</dbReference>
<evidence type="ECO:0000313" key="4">
    <source>
        <dbReference type="Ensembl" id="ENSCAFP00020006186.1"/>
    </source>
</evidence>
<dbReference type="InterPro" id="IPR043502">
    <property type="entry name" value="DNA/RNA_pol_sf"/>
</dbReference>
<sequence>MMTLNSYLSIVTLNVNGLNDPIKRRRVSDWIKKQDPSICCLQETRFRQKDTYSLKIKGRRTIYHSNGPQKKAGVAILISDKLKFTPKTVVRDEEGHYIILKGSIQQEDLTILNIYAPNVGAAKYINQLLTKVKKYLDNNILILGDFNLALSILDRSSKHNISKETRALNDTLDQMDFTDIYRTLHPNSTEYTFFSSAHGTFSGIDHILGHKSGLNRYQKIGIVPCIFSDHNALKLELNHNKKFGRTSNTWRLRTILLKDKRVNQEIKEELKRFMETNENEDTTIQNLWDAAKAVLRGKYIAIQASIQKLERTQIQKLTLHIKELEKKQQIDPTPKRRRELIKIRAELNEIETRRTVEQINRTKSWFFERINKIDKPLASLIKKKREKTQINKIMNEKEEITTNTKEILTILKTYYEQLYANKLGNLGEMDTFLESHKLPKLEQEEIENLNRPITREEIEAVIKNLPRHKSPGPDGFPGEFYQTFKEETIPILLKLFGKIERDGVLPNSFYEASITLIPKPDKDPTKKENYRPISLMNMDAKILNKILANRIQQYIKKIIHHDQVGFIPGTQGWFNTHKTINVIHHISKRKTKNHMIPSLDAEKTFDKIHPFLIKTLQSVGIEGTFLDILKAIYEKPTANIILNGEHWEPFP</sequence>
<dbReference type="InterPro" id="IPR036691">
    <property type="entry name" value="Endo/exonu/phosph_ase_sf"/>
</dbReference>
<dbReference type="PANTHER" id="PTHR19446">
    <property type="entry name" value="REVERSE TRANSCRIPTASES"/>
    <property type="match status" value="1"/>
</dbReference>
<keyword evidence="5" id="KW-1185">Reference proteome</keyword>
<dbReference type="CDD" id="cd01650">
    <property type="entry name" value="RT_nLTR_like"/>
    <property type="match status" value="1"/>
</dbReference>
<proteinExistence type="predicted"/>
<dbReference type="GO" id="GO:0003964">
    <property type="term" value="F:RNA-directed DNA polymerase activity"/>
    <property type="evidence" value="ECO:0007669"/>
    <property type="project" value="UniProtKB-EC"/>
</dbReference>
<name>A0A8C0JX36_CANLU</name>
<dbReference type="CDD" id="cd09076">
    <property type="entry name" value="L1-EN"/>
    <property type="match status" value="1"/>
</dbReference>
<dbReference type="SUPFAM" id="SSF56219">
    <property type="entry name" value="DNase I-like"/>
    <property type="match status" value="1"/>
</dbReference>
<evidence type="ECO:0000259" key="2">
    <source>
        <dbReference type="Pfam" id="PF00078"/>
    </source>
</evidence>
<organism evidence="4 5">
    <name type="scientific">Canis lupus dingo</name>
    <name type="common">dingo</name>
    <dbReference type="NCBI Taxonomy" id="286419"/>
    <lineage>
        <taxon>Eukaryota</taxon>
        <taxon>Metazoa</taxon>
        <taxon>Chordata</taxon>
        <taxon>Craniata</taxon>
        <taxon>Vertebrata</taxon>
        <taxon>Euteleostomi</taxon>
        <taxon>Mammalia</taxon>
        <taxon>Eutheria</taxon>
        <taxon>Laurasiatheria</taxon>
        <taxon>Carnivora</taxon>
        <taxon>Caniformia</taxon>
        <taxon>Canidae</taxon>
        <taxon>Canis</taxon>
    </lineage>
</organism>
<dbReference type="AlphaFoldDB" id="A0A8C0JX36"/>
<evidence type="ECO:0000259" key="3">
    <source>
        <dbReference type="Pfam" id="PF03372"/>
    </source>
</evidence>
<dbReference type="EC" id="2.7.7.49" evidence="1"/>
<protein>
    <recommendedName>
        <fullName evidence="1">RNA-directed DNA polymerase</fullName>
        <ecNumber evidence="1">2.7.7.49</ecNumber>
    </recommendedName>
</protein>
<dbReference type="SUPFAM" id="SSF56672">
    <property type="entry name" value="DNA/RNA polymerases"/>
    <property type="match status" value="1"/>
</dbReference>
<reference evidence="4" key="1">
    <citation type="submission" date="2025-08" db="UniProtKB">
        <authorList>
            <consortium name="Ensembl"/>
        </authorList>
    </citation>
    <scope>IDENTIFICATION</scope>
</reference>
<dbReference type="Ensembl" id="ENSCAFT00020007153.1">
    <property type="protein sequence ID" value="ENSCAFP00020006186.1"/>
    <property type="gene ID" value="ENSCAFG00020005033.1"/>
</dbReference>
<evidence type="ECO:0000313" key="5">
    <source>
        <dbReference type="Proteomes" id="UP000694391"/>
    </source>
</evidence>
<feature type="domain" description="Endonuclease/exonuclease/phosphatase" evidence="3">
    <location>
        <begin position="11"/>
        <end position="230"/>
    </location>
</feature>
<dbReference type="InterPro" id="IPR000477">
    <property type="entry name" value="RT_dom"/>
</dbReference>
<feature type="domain" description="Reverse transcriptase" evidence="2">
    <location>
        <begin position="517"/>
        <end position="640"/>
    </location>
</feature>
<dbReference type="GeneTree" id="ENSGT00950000183016"/>
<dbReference type="Gene3D" id="3.60.10.10">
    <property type="entry name" value="Endonuclease/exonuclease/phosphatase"/>
    <property type="match status" value="1"/>
</dbReference>
<dbReference type="Pfam" id="PF00078">
    <property type="entry name" value="RVT_1"/>
    <property type="match status" value="1"/>
</dbReference>
<dbReference type="InterPro" id="IPR005135">
    <property type="entry name" value="Endo/exonuclease/phosphatase"/>
</dbReference>
<reference evidence="4" key="2">
    <citation type="submission" date="2025-09" db="UniProtKB">
        <authorList>
            <consortium name="Ensembl"/>
        </authorList>
    </citation>
    <scope>IDENTIFICATION</scope>
</reference>
<evidence type="ECO:0000256" key="1">
    <source>
        <dbReference type="ARBA" id="ARBA00012493"/>
    </source>
</evidence>
<dbReference type="Proteomes" id="UP000694391">
    <property type="component" value="Unplaced"/>
</dbReference>
<accession>A0A8C0JX36</accession>